<dbReference type="OrthoDB" id="4647520at2"/>
<reference evidence="2 3" key="1">
    <citation type="submission" date="2019-07" db="EMBL/GenBank/DDBJ databases">
        <title>Analysis of the biochemical properties, biological activity and biotechnological potential of siderophores and biosurfactants produced by Antarctic psychrotolerant bacteria.</title>
        <authorList>
            <person name="Styczynski M."/>
            <person name="Krucon T."/>
            <person name="Decewicz P."/>
            <person name="Dziewit L."/>
        </authorList>
    </citation>
    <scope>NUCLEOTIDE SEQUENCE [LARGE SCALE GENOMIC DNA]</scope>
    <source>
        <strain evidence="2 3">ANT_H27</strain>
    </source>
</reference>
<dbReference type="Proteomes" id="UP000323856">
    <property type="component" value="Unassembled WGS sequence"/>
</dbReference>
<dbReference type="SUPFAM" id="SSF52540">
    <property type="entry name" value="P-loop containing nucleoside triphosphate hydrolases"/>
    <property type="match status" value="1"/>
</dbReference>
<dbReference type="Gene3D" id="3.40.50.300">
    <property type="entry name" value="P-loop containing nucleotide triphosphate hydrolases"/>
    <property type="match status" value="2"/>
</dbReference>
<keyword evidence="1" id="KW-0175">Coiled coil</keyword>
<evidence type="ECO:0000313" key="2">
    <source>
        <dbReference type="EMBL" id="KAA0973110.1"/>
    </source>
</evidence>
<evidence type="ECO:0000313" key="3">
    <source>
        <dbReference type="Proteomes" id="UP000323856"/>
    </source>
</evidence>
<dbReference type="Pfam" id="PF12846">
    <property type="entry name" value="AAA_10"/>
    <property type="match status" value="1"/>
</dbReference>
<feature type="coiled-coil region" evidence="1">
    <location>
        <begin position="294"/>
        <end position="346"/>
    </location>
</feature>
<name>A0A5B0E5R7_9MICC</name>
<organism evidence="2 3">
    <name type="scientific">Paeniglutamicibacter gangotriensis</name>
    <dbReference type="NCBI Taxonomy" id="254787"/>
    <lineage>
        <taxon>Bacteria</taxon>
        <taxon>Bacillati</taxon>
        <taxon>Actinomycetota</taxon>
        <taxon>Actinomycetes</taxon>
        <taxon>Micrococcales</taxon>
        <taxon>Micrococcaceae</taxon>
        <taxon>Paeniglutamicibacter</taxon>
    </lineage>
</organism>
<comment type="caution">
    <text evidence="2">The sequence shown here is derived from an EMBL/GenBank/DDBJ whole genome shotgun (WGS) entry which is preliminary data.</text>
</comment>
<dbReference type="AlphaFoldDB" id="A0A5B0E5R7"/>
<accession>A0A5B0E5R7</accession>
<dbReference type="InterPro" id="IPR027417">
    <property type="entry name" value="P-loop_NTPase"/>
</dbReference>
<sequence>MRIPYTDLTENLAFTDTGTVWATWRLEPQKYGYAPNKKRFMIKKLHEELFQSIRGEAMLLGITASLDPAALVEAMIDGVDPQESPHWYDEVAQTLETWDDIDFGTRTFWLSIPLKASSPKEILQRHATVLRRKFHEALALPGMSPEAGLLETGLHSSKQALQNLPMMFRARPATPAEHVWLALHHQQRGLYMDESVGLQGHEKSLVEGQAQIIPEPWIDQGAQTDSKDENRDRIFRRRYIKVAAASEPSYQQVLAIRTMPLGGFEFPGGEWMSAIDQLDFPVDWVWRLQITGAREAKKQNAVNESRLADQYEQRTDETVTGSNADLDVHQRDLQLYQRALGRTEREVSIVPTVLLAVGGSSAEEATQYGKQIIEFYRGMEIGVDAPLPKLQEDLWWSMLIGTPTKPVVKEFSLPPTTSFDLSGAIPVSNNALGAERGIMLGINTTGGRRTPVLHDIEGAVLGNKSGCFAVVAELGAGKTVTLKKETMAVAKRGGRYLVIDKSATHEWVALAEAMEDIGIESTIIDLSNPRGSLDPLRVFGIEDGAAHVESLAAMLMNIAPSDELGIVLNETLNPIFLEQHGIDSLGKLVRFLQEDATDALQKKLGRTMQAFSKKKQGRVIFDETLPPLSSDSRGIVFCTYGLDLPTPDELQSEHLFRQLSLEKIYGRAMYALIARISHQICFQDDSDLALFMAAEAHHLTSNPQGLEIVNSFLREGRKAKAVLGMDSHDPVEFGPKRGLIPFRILMRHTDEEEAKKGLTYLGLDPQDEELVEKVRGFSPQQPDGKVILGREGECLIVDQSGNHGEMQVTLPAHKAHAKAILTTPEPAHAGK</sequence>
<evidence type="ECO:0000256" key="1">
    <source>
        <dbReference type="SAM" id="Coils"/>
    </source>
</evidence>
<dbReference type="EMBL" id="VOBL01000037">
    <property type="protein sequence ID" value="KAA0973110.1"/>
    <property type="molecule type" value="Genomic_DNA"/>
</dbReference>
<gene>
    <name evidence="2" type="ORF">FQ154_19855</name>
</gene>
<proteinExistence type="predicted"/>
<protein>
    <submittedName>
        <fullName evidence="2">Type IV secretion system protein VirB4</fullName>
    </submittedName>
</protein>